<dbReference type="RefSeq" id="WP_096895122.1">
    <property type="nucleotide sequence ID" value="NZ_BAOS01000027.1"/>
</dbReference>
<evidence type="ECO:0000313" key="1">
    <source>
        <dbReference type="EMBL" id="GAX61756.1"/>
    </source>
</evidence>
<dbReference type="AlphaFoldDB" id="A0A286U0W6"/>
<gene>
    <name evidence="1" type="ORF">SCALIN_C27_0153</name>
</gene>
<organism evidence="1 2">
    <name type="scientific">Candidatus Scalindua japonica</name>
    <dbReference type="NCBI Taxonomy" id="1284222"/>
    <lineage>
        <taxon>Bacteria</taxon>
        <taxon>Pseudomonadati</taxon>
        <taxon>Planctomycetota</taxon>
        <taxon>Candidatus Brocadiia</taxon>
        <taxon>Candidatus Brocadiales</taxon>
        <taxon>Candidatus Scalinduaceae</taxon>
        <taxon>Candidatus Scalindua</taxon>
    </lineage>
</organism>
<reference evidence="2" key="1">
    <citation type="journal article" date="2017" name="Environ. Microbiol. Rep.">
        <title>Genetic Diversity of Marine Anaerobic Ammonium-Oxidizing Bacteria as Revealed by Genomic and Proteomic Analyses of 'Candidatus Scalindua japonica'.</title>
        <authorList>
            <person name="Oshiki M."/>
            <person name="Mizuto K."/>
            <person name="Kimura Z."/>
            <person name="Kindaichi T."/>
            <person name="Satoh H."/>
            <person name="Okabe S."/>
        </authorList>
    </citation>
    <scope>NUCLEOTIDE SEQUENCE [LARGE SCALE GENOMIC DNA]</scope>
    <source>
        <strain evidence="2">husup-a2</strain>
    </source>
</reference>
<comment type="caution">
    <text evidence="1">The sequence shown here is derived from an EMBL/GenBank/DDBJ whole genome shotgun (WGS) entry which is preliminary data.</text>
</comment>
<protein>
    <submittedName>
        <fullName evidence="1">Acyl-CoA synthetases (AMP-forming)/AMP-acid ligases II</fullName>
    </submittedName>
</protein>
<proteinExistence type="predicted"/>
<dbReference type="GO" id="GO:0016874">
    <property type="term" value="F:ligase activity"/>
    <property type="evidence" value="ECO:0007669"/>
    <property type="project" value="UniProtKB-KW"/>
</dbReference>
<dbReference type="OrthoDB" id="9834234at2"/>
<name>A0A286U0W6_9BACT</name>
<dbReference type="EMBL" id="BAOS01000027">
    <property type="protein sequence ID" value="GAX61756.1"/>
    <property type="molecule type" value="Genomic_DNA"/>
</dbReference>
<sequence>MDLEKAIKIVKEYGNVLREKSIRNVQGRCQSLLPYDKDTIKEAIKVELMYAGTAEPRDEKMFGTLQLSFLQLASFLSDGDVVPEFEVDGALDTDDVCHDYFKYLKSSEKVSNHILEQTSILVDELDKFCQDNGLS</sequence>
<dbReference type="Proteomes" id="UP000218542">
    <property type="component" value="Unassembled WGS sequence"/>
</dbReference>
<evidence type="ECO:0000313" key="2">
    <source>
        <dbReference type="Proteomes" id="UP000218542"/>
    </source>
</evidence>
<accession>A0A286U0W6</accession>
<keyword evidence="1" id="KW-0436">Ligase</keyword>
<keyword evidence="2" id="KW-1185">Reference proteome</keyword>